<keyword evidence="2" id="KW-1185">Reference proteome</keyword>
<dbReference type="SUPFAM" id="SSF51735">
    <property type="entry name" value="NAD(P)-binding Rossmann-fold domains"/>
    <property type="match status" value="1"/>
</dbReference>
<dbReference type="Pfam" id="PF00106">
    <property type="entry name" value="adh_short"/>
    <property type="match status" value="1"/>
</dbReference>
<proteinExistence type="predicted"/>
<protein>
    <submittedName>
        <fullName evidence="1">NAD(P)-dependent dehydrogenase (Short-subunit alcohol dehydrogenase family)</fullName>
    </submittedName>
</protein>
<dbReference type="PANTHER" id="PTHR45458:SF1">
    <property type="entry name" value="SHORT CHAIN DEHYDROGENASE"/>
    <property type="match status" value="1"/>
</dbReference>
<dbReference type="InterPro" id="IPR052184">
    <property type="entry name" value="SDR_enzymes"/>
</dbReference>
<dbReference type="Proteomes" id="UP001549184">
    <property type="component" value="Unassembled WGS sequence"/>
</dbReference>
<evidence type="ECO:0000313" key="1">
    <source>
        <dbReference type="EMBL" id="MET3650409.1"/>
    </source>
</evidence>
<dbReference type="PRINTS" id="PR00081">
    <property type="entry name" value="GDHRDH"/>
</dbReference>
<dbReference type="EMBL" id="JBEPMU010000001">
    <property type="protein sequence ID" value="MET3650409.1"/>
    <property type="molecule type" value="Genomic_DNA"/>
</dbReference>
<dbReference type="InterPro" id="IPR002347">
    <property type="entry name" value="SDR_fam"/>
</dbReference>
<organism evidence="1 2">
    <name type="scientific">Dyella japonica</name>
    <dbReference type="NCBI Taxonomy" id="231455"/>
    <lineage>
        <taxon>Bacteria</taxon>
        <taxon>Pseudomonadati</taxon>
        <taxon>Pseudomonadota</taxon>
        <taxon>Gammaproteobacteria</taxon>
        <taxon>Lysobacterales</taxon>
        <taxon>Rhodanobacteraceae</taxon>
        <taxon>Dyella</taxon>
    </lineage>
</organism>
<name>A0ABV2JNJ5_9GAMM</name>
<dbReference type="Gene3D" id="3.40.50.720">
    <property type="entry name" value="NAD(P)-binding Rossmann-like Domain"/>
    <property type="match status" value="1"/>
</dbReference>
<dbReference type="InterPro" id="IPR036291">
    <property type="entry name" value="NAD(P)-bd_dom_sf"/>
</dbReference>
<sequence length="232" mass="24927">MTPKPQTAFIVGASRGLGLALATEYLKRGWRVIATVRGSARTKLHDLEASAGDRLKIEHLDIDVPAEVAALRQRLKNQLLDVLFVNAGVAIDPDKSMTELDTDAFTRMMVTNALSPMRIIEAFDSLVAPDGVIVAMSSELGSVGDNTDGGWEGYRASKAALNTLMRSYAARQGTSPRTLLLIAPGWVRTDMGGAGAPLDVSDSIPRVVDVVTAQTGRSGLQYLDYRGETVPW</sequence>
<reference evidence="1 2" key="1">
    <citation type="submission" date="2024-06" db="EMBL/GenBank/DDBJ databases">
        <title>Sorghum-associated microbial communities from plants grown in Nebraska, USA.</title>
        <authorList>
            <person name="Schachtman D."/>
        </authorList>
    </citation>
    <scope>NUCLEOTIDE SEQUENCE [LARGE SCALE GENOMIC DNA]</scope>
    <source>
        <strain evidence="1 2">1073</strain>
    </source>
</reference>
<evidence type="ECO:0000313" key="2">
    <source>
        <dbReference type="Proteomes" id="UP001549184"/>
    </source>
</evidence>
<dbReference type="RefSeq" id="WP_354011913.1">
    <property type="nucleotide sequence ID" value="NZ_JBEPMU010000001.1"/>
</dbReference>
<gene>
    <name evidence="1" type="ORF">ABIC75_000111</name>
</gene>
<dbReference type="CDD" id="cd05325">
    <property type="entry name" value="carb_red_sniffer_like_SDR_c"/>
    <property type="match status" value="1"/>
</dbReference>
<comment type="caution">
    <text evidence="1">The sequence shown here is derived from an EMBL/GenBank/DDBJ whole genome shotgun (WGS) entry which is preliminary data.</text>
</comment>
<dbReference type="PANTHER" id="PTHR45458">
    <property type="entry name" value="SHORT-CHAIN DEHYDROGENASE/REDUCTASE SDR"/>
    <property type="match status" value="1"/>
</dbReference>
<accession>A0ABV2JNJ5</accession>